<dbReference type="InterPro" id="IPR041465">
    <property type="entry name" value="SfsA_N"/>
</dbReference>
<dbReference type="PANTHER" id="PTHR42944">
    <property type="entry name" value="ADENINE DNA GLYCOSYLASE"/>
    <property type="match status" value="1"/>
</dbReference>
<dbReference type="EMBL" id="ABYI02000042">
    <property type="protein sequence ID" value="EEG72323.1"/>
    <property type="molecule type" value="Genomic_DNA"/>
</dbReference>
<evidence type="ECO:0000313" key="15">
    <source>
        <dbReference type="EMBL" id="EEG72323.1"/>
    </source>
</evidence>
<dbReference type="InterPro" id="IPR000445">
    <property type="entry name" value="HhH_motif"/>
</dbReference>
<keyword evidence="12 15" id="KW-0326">Glycosidase</keyword>
<dbReference type="eggNOG" id="COG1194">
    <property type="taxonomic scope" value="Bacteria"/>
</dbReference>
<evidence type="ECO:0000256" key="11">
    <source>
        <dbReference type="ARBA" id="ARBA00023204"/>
    </source>
</evidence>
<comment type="similarity">
    <text evidence="13">Belongs to the SfsA family.</text>
</comment>
<dbReference type="InterPro" id="IPR044298">
    <property type="entry name" value="MIG/MutY"/>
</dbReference>
<dbReference type="NCBIfam" id="TIGR01084">
    <property type="entry name" value="mutY"/>
    <property type="match status" value="1"/>
</dbReference>
<keyword evidence="5" id="KW-0004">4Fe-4S</keyword>
<keyword evidence="11" id="KW-0234">DNA repair</keyword>
<dbReference type="SUPFAM" id="SSF48150">
    <property type="entry name" value="DNA-glycosylase"/>
    <property type="match status" value="1"/>
</dbReference>
<dbReference type="CDD" id="cd00056">
    <property type="entry name" value="ENDO3c"/>
    <property type="match status" value="1"/>
</dbReference>
<evidence type="ECO:0000256" key="10">
    <source>
        <dbReference type="ARBA" id="ARBA00023014"/>
    </source>
</evidence>
<dbReference type="InterPro" id="IPR003265">
    <property type="entry name" value="HhH-GPD_domain"/>
</dbReference>
<dbReference type="InterPro" id="IPR023170">
    <property type="entry name" value="HhH_base_excis_C"/>
</dbReference>
<dbReference type="SMART" id="SM00478">
    <property type="entry name" value="ENDO3c"/>
    <property type="match status" value="1"/>
</dbReference>
<dbReference type="Gene3D" id="1.10.340.30">
    <property type="entry name" value="Hypothetical protein, domain 2"/>
    <property type="match status" value="1"/>
</dbReference>
<dbReference type="Gene3D" id="2.40.50.580">
    <property type="match status" value="1"/>
</dbReference>
<dbReference type="GO" id="GO:0035485">
    <property type="term" value="F:adenine/guanine mispair binding"/>
    <property type="evidence" value="ECO:0007669"/>
    <property type="project" value="TreeGrafter"/>
</dbReference>
<dbReference type="Pfam" id="PF00730">
    <property type="entry name" value="HhH-GPD"/>
    <property type="match status" value="1"/>
</dbReference>
<evidence type="ECO:0000256" key="5">
    <source>
        <dbReference type="ARBA" id="ARBA00022485"/>
    </source>
</evidence>
<sequence length="605" mass="69444">MRKSKRSSLKRKKQESDLMKYERIQKGTFQERPNRFIAHIEIDGKKETVHVKNTGRCAELLTPGAEVYVQKSDSLERKTGWDLISVKKGERMINMDSQIPNRIVKEWMEEGHFVKDISLIRPEYTYRNSRIDLYVEAEERKILVEVKGVTLEEGGVVRFPDAPSERAVKHVEELTEAVKEGYEAYVFFVIQMKDVRYFTPNMDTHRAFGEALRRAARAGVRIVAYDCDVEADRIAIAGNVPVILGEPLLYELARPLISWYRENRRDLPWREQPDAYHVWVSEIMLQQTRVEAVKPYYERFLKALPTVRHLAEAGEDTLLKLWEGLGYYNRVRNMQKAAQQIMVDHNGTFPDTYEQILSLKGIGSYTAGAVSAFAFGLPKPAVDGNVLRVVSRILASEEDIMKQSVRADIERKLEEVIPADAASDFDQGLIELGAIVCLPNGEPKCMECPARSLCRARKLGIEKELPVKKKQKARRVEERTVFIFRDGENAAVRKRPGRGLLAGMYEFPNVEGKLTEADALNYSREIGLSPLHIRSLGEAKHIFSHVEWHMTGYLIRVDELENSCTEDFLFVHPDEVQEKYPVPAAFEQYTAYINIRLGQDKYRAE</sequence>
<accession>C0C6I8</accession>
<keyword evidence="8 15" id="KW-0378">Hydrolase</keyword>
<evidence type="ECO:0000256" key="12">
    <source>
        <dbReference type="ARBA" id="ARBA00023295"/>
    </source>
</evidence>
<keyword evidence="10" id="KW-0411">Iron-sulfur</keyword>
<dbReference type="InterPro" id="IPR015797">
    <property type="entry name" value="NUDIX_hydrolase-like_dom_sf"/>
</dbReference>
<name>C0C6I8_9FIRM</name>
<dbReference type="GO" id="GO:0000701">
    <property type="term" value="F:purine-specific mismatch base pair DNA N-glycosylase activity"/>
    <property type="evidence" value="ECO:0007669"/>
    <property type="project" value="UniProtKB-EC"/>
</dbReference>
<dbReference type="InterPro" id="IPR005224">
    <property type="entry name" value="SfsA"/>
</dbReference>
<proteinExistence type="inferred from homology"/>
<dbReference type="HAMAP" id="MF_00095">
    <property type="entry name" value="SfsA"/>
    <property type="match status" value="1"/>
</dbReference>
<keyword evidence="6" id="KW-0479">Metal-binding</keyword>
<dbReference type="Proteomes" id="UP000004893">
    <property type="component" value="Unassembled WGS sequence"/>
</dbReference>
<dbReference type="InterPro" id="IPR011257">
    <property type="entry name" value="DNA_glycosylase"/>
</dbReference>
<organism evidence="15 16">
    <name type="scientific">[Clostridium] hylemonae DSM 15053</name>
    <dbReference type="NCBI Taxonomy" id="553973"/>
    <lineage>
        <taxon>Bacteria</taxon>
        <taxon>Bacillati</taxon>
        <taxon>Bacillota</taxon>
        <taxon>Clostridia</taxon>
        <taxon>Lachnospirales</taxon>
        <taxon>Lachnospiraceae</taxon>
    </lineage>
</organism>
<dbReference type="PANTHER" id="PTHR42944:SF1">
    <property type="entry name" value="ADENINE DNA GLYCOSYLASE"/>
    <property type="match status" value="1"/>
</dbReference>
<dbReference type="NCBIfam" id="TIGR00230">
    <property type="entry name" value="sfsA"/>
    <property type="match status" value="1"/>
</dbReference>
<dbReference type="InterPro" id="IPR005760">
    <property type="entry name" value="A/G_AdeGlyc_MutY"/>
</dbReference>
<dbReference type="Pfam" id="PF14815">
    <property type="entry name" value="NUDIX_4"/>
    <property type="match status" value="1"/>
</dbReference>
<protein>
    <recommendedName>
        <fullName evidence="13">Sugar fermentation stimulation protein homolog</fullName>
    </recommendedName>
</protein>
<dbReference type="eggNOG" id="COG1489">
    <property type="taxonomic scope" value="Bacteria"/>
</dbReference>
<evidence type="ECO:0000256" key="7">
    <source>
        <dbReference type="ARBA" id="ARBA00022763"/>
    </source>
</evidence>
<dbReference type="GO" id="GO:0006284">
    <property type="term" value="P:base-excision repair"/>
    <property type="evidence" value="ECO:0007669"/>
    <property type="project" value="InterPro"/>
</dbReference>
<feature type="domain" description="HhH-GPD" evidence="14">
    <location>
        <begin position="284"/>
        <end position="435"/>
    </location>
</feature>
<gene>
    <name evidence="15" type="primary">mutY</name>
    <name evidence="13" type="synonym">sfsA</name>
    <name evidence="15" type="ORF">CLOHYLEM_07725</name>
</gene>
<comment type="similarity">
    <text evidence="4">Belongs to the Nth/MutY family.</text>
</comment>
<evidence type="ECO:0000256" key="4">
    <source>
        <dbReference type="ARBA" id="ARBA00008343"/>
    </source>
</evidence>
<dbReference type="GO" id="GO:0006298">
    <property type="term" value="P:mismatch repair"/>
    <property type="evidence" value="ECO:0007669"/>
    <property type="project" value="TreeGrafter"/>
</dbReference>
<comment type="caution">
    <text evidence="15">The sequence shown here is derived from an EMBL/GenBank/DDBJ whole genome shotgun (WGS) entry which is preliminary data.</text>
</comment>
<dbReference type="GO" id="GO:0034039">
    <property type="term" value="F:8-oxo-7,8-dihydroguanine DNA N-glycosylase activity"/>
    <property type="evidence" value="ECO:0007669"/>
    <property type="project" value="TreeGrafter"/>
</dbReference>
<dbReference type="STRING" id="553973.CLOHYLEM_07725"/>
<dbReference type="Pfam" id="PF00633">
    <property type="entry name" value="HHH"/>
    <property type="match status" value="1"/>
</dbReference>
<comment type="cofactor">
    <cofactor evidence="2">
        <name>[4Fe-4S] cluster</name>
        <dbReference type="ChEBI" id="CHEBI:49883"/>
    </cofactor>
</comment>
<dbReference type="GO" id="GO:0032357">
    <property type="term" value="F:oxidized purine DNA binding"/>
    <property type="evidence" value="ECO:0007669"/>
    <property type="project" value="TreeGrafter"/>
</dbReference>
<dbReference type="Gene3D" id="1.10.1670.10">
    <property type="entry name" value="Helix-hairpin-Helix base-excision DNA repair enzymes (C-terminal)"/>
    <property type="match status" value="1"/>
</dbReference>
<keyword evidence="9" id="KW-0408">Iron</keyword>
<dbReference type="Pfam" id="PF03749">
    <property type="entry name" value="SfsA"/>
    <property type="match status" value="1"/>
</dbReference>
<keyword evidence="16" id="KW-1185">Reference proteome</keyword>
<comment type="catalytic activity">
    <reaction evidence="1">
        <text>Hydrolyzes free adenine bases from 7,8-dihydro-8-oxoguanine:adenine mismatched double-stranded DNA, leaving an apurinic site.</text>
        <dbReference type="EC" id="3.2.2.31"/>
    </reaction>
</comment>
<dbReference type="CDD" id="cd03431">
    <property type="entry name" value="NUDIX_DNA_Glycosylase_C-MutY"/>
    <property type="match status" value="1"/>
</dbReference>
<dbReference type="Gene3D" id="3.40.1350.60">
    <property type="match status" value="1"/>
</dbReference>
<evidence type="ECO:0000256" key="8">
    <source>
        <dbReference type="ARBA" id="ARBA00022801"/>
    </source>
</evidence>
<dbReference type="FunFam" id="1.10.340.30:FF:000002">
    <property type="entry name" value="Adenine DNA glycosylase"/>
    <property type="match status" value="1"/>
</dbReference>
<evidence type="ECO:0000259" key="14">
    <source>
        <dbReference type="SMART" id="SM00478"/>
    </source>
</evidence>
<dbReference type="Gene3D" id="3.90.79.10">
    <property type="entry name" value="Nucleoside Triphosphate Pyrophosphohydrolase"/>
    <property type="match status" value="1"/>
</dbReference>
<dbReference type="HOGENOM" id="CLU_012862_1_1_9"/>
<keyword evidence="7" id="KW-0227">DNA damage</keyword>
<dbReference type="CDD" id="cd22359">
    <property type="entry name" value="SfsA-like_bacterial"/>
    <property type="match status" value="1"/>
</dbReference>
<dbReference type="Pfam" id="PF17746">
    <property type="entry name" value="SfsA_N"/>
    <property type="match status" value="1"/>
</dbReference>
<dbReference type="GO" id="GO:0046872">
    <property type="term" value="F:metal ion binding"/>
    <property type="evidence" value="ECO:0007669"/>
    <property type="project" value="UniProtKB-KW"/>
</dbReference>
<evidence type="ECO:0000256" key="1">
    <source>
        <dbReference type="ARBA" id="ARBA00000843"/>
    </source>
</evidence>
<dbReference type="InterPro" id="IPR040452">
    <property type="entry name" value="SfsA_C"/>
</dbReference>
<dbReference type="InterPro" id="IPR029119">
    <property type="entry name" value="MutY_C"/>
</dbReference>
<evidence type="ECO:0000256" key="13">
    <source>
        <dbReference type="HAMAP-Rule" id="MF_00095"/>
    </source>
</evidence>
<evidence type="ECO:0000256" key="2">
    <source>
        <dbReference type="ARBA" id="ARBA00001966"/>
    </source>
</evidence>
<evidence type="ECO:0000313" key="16">
    <source>
        <dbReference type="Proteomes" id="UP000004893"/>
    </source>
</evidence>
<reference evidence="15" key="2">
    <citation type="submission" date="2013-06" db="EMBL/GenBank/DDBJ databases">
        <title>Draft genome sequence of Clostridium hylemonae (DSM 15053).</title>
        <authorList>
            <person name="Sudarsanam P."/>
            <person name="Ley R."/>
            <person name="Guruge J."/>
            <person name="Turnbaugh P.J."/>
            <person name="Mahowald M."/>
            <person name="Liep D."/>
            <person name="Gordon J."/>
        </authorList>
    </citation>
    <scope>NUCLEOTIDE SEQUENCE</scope>
    <source>
        <strain evidence="15">DSM 15053</strain>
    </source>
</reference>
<evidence type="ECO:0000256" key="6">
    <source>
        <dbReference type="ARBA" id="ARBA00022723"/>
    </source>
</evidence>
<reference evidence="15" key="1">
    <citation type="submission" date="2009-02" db="EMBL/GenBank/DDBJ databases">
        <authorList>
            <person name="Fulton L."/>
            <person name="Clifton S."/>
            <person name="Fulton B."/>
            <person name="Xu J."/>
            <person name="Minx P."/>
            <person name="Pepin K.H."/>
            <person name="Johnson M."/>
            <person name="Bhonagiri V."/>
            <person name="Nash W.E."/>
            <person name="Mardis E.R."/>
            <person name="Wilson R.K."/>
        </authorList>
    </citation>
    <scope>NUCLEOTIDE SEQUENCE [LARGE SCALE GENOMIC DNA]</scope>
    <source>
        <strain evidence="15">DSM 15053</strain>
    </source>
</reference>
<comment type="function">
    <text evidence="3">Adenine glycosylase active on G-A mispairs. MutY also corrects error-prone DNA synthesis past GO lesions which are due to the oxidatively damaged form of guanine: 7,8-dihydro-8-oxoguanine (8-oxo-dGTP).</text>
</comment>
<evidence type="ECO:0000256" key="9">
    <source>
        <dbReference type="ARBA" id="ARBA00023004"/>
    </source>
</evidence>
<evidence type="ECO:0000256" key="3">
    <source>
        <dbReference type="ARBA" id="ARBA00002933"/>
    </source>
</evidence>
<dbReference type="AlphaFoldDB" id="C0C6I8"/>
<dbReference type="SUPFAM" id="SSF55811">
    <property type="entry name" value="Nudix"/>
    <property type="match status" value="1"/>
</dbReference>
<dbReference type="GO" id="GO:0051539">
    <property type="term" value="F:4 iron, 4 sulfur cluster binding"/>
    <property type="evidence" value="ECO:0007669"/>
    <property type="project" value="UniProtKB-KW"/>
</dbReference>